<proteinExistence type="predicted"/>
<evidence type="ECO:0000256" key="1">
    <source>
        <dbReference type="SAM" id="Phobius"/>
    </source>
</evidence>
<sequence>MSDRANAANTVTALVVGGVLAIAVGTLLATVEWPHESTYDDAEGSAVLAYGGVLMIGLGQLALFAAVVAWAVTLGIRWSGLTNEVDYIVRRAVGVKDDTPTGRGPVTRKRSGDLTAIQPLGPVSDTGFLDEDGR</sequence>
<reference evidence="3" key="1">
    <citation type="journal article" date="2019" name="Int. J. Syst. Evol. Microbiol.">
        <title>The Global Catalogue of Microorganisms (GCM) 10K type strain sequencing project: providing services to taxonomists for standard genome sequencing and annotation.</title>
        <authorList>
            <consortium name="The Broad Institute Genomics Platform"/>
            <consortium name="The Broad Institute Genome Sequencing Center for Infectious Disease"/>
            <person name="Wu L."/>
            <person name="Ma J."/>
        </authorList>
    </citation>
    <scope>NUCLEOTIDE SEQUENCE [LARGE SCALE GENOMIC DNA]</scope>
    <source>
        <strain evidence="3">JCM 18531</strain>
    </source>
</reference>
<dbReference type="EMBL" id="BAABKM010000002">
    <property type="protein sequence ID" value="GAA4700593.1"/>
    <property type="molecule type" value="Genomic_DNA"/>
</dbReference>
<gene>
    <name evidence="2" type="ORF">GCM10023349_16800</name>
</gene>
<protein>
    <submittedName>
        <fullName evidence="2">Uncharacterized protein</fullName>
    </submittedName>
</protein>
<keyword evidence="1" id="KW-0812">Transmembrane</keyword>
<name>A0ABP8X4W2_9ACTN</name>
<keyword evidence="1" id="KW-0472">Membrane</keyword>
<keyword evidence="3" id="KW-1185">Reference proteome</keyword>
<dbReference type="RefSeq" id="WP_345520793.1">
    <property type="nucleotide sequence ID" value="NZ_BAABKM010000002.1"/>
</dbReference>
<accession>A0ABP8X4W2</accession>
<comment type="caution">
    <text evidence="2">The sequence shown here is derived from an EMBL/GenBank/DDBJ whole genome shotgun (WGS) entry which is preliminary data.</text>
</comment>
<feature type="transmembrane region" description="Helical" evidence="1">
    <location>
        <begin position="48"/>
        <end position="72"/>
    </location>
</feature>
<feature type="transmembrane region" description="Helical" evidence="1">
    <location>
        <begin position="7"/>
        <end position="28"/>
    </location>
</feature>
<dbReference type="Proteomes" id="UP001499974">
    <property type="component" value="Unassembled WGS sequence"/>
</dbReference>
<evidence type="ECO:0000313" key="3">
    <source>
        <dbReference type="Proteomes" id="UP001499974"/>
    </source>
</evidence>
<evidence type="ECO:0000313" key="2">
    <source>
        <dbReference type="EMBL" id="GAA4700593.1"/>
    </source>
</evidence>
<organism evidence="2 3">
    <name type="scientific">Nocardioides conyzicola</name>
    <dbReference type="NCBI Taxonomy" id="1651781"/>
    <lineage>
        <taxon>Bacteria</taxon>
        <taxon>Bacillati</taxon>
        <taxon>Actinomycetota</taxon>
        <taxon>Actinomycetes</taxon>
        <taxon>Propionibacteriales</taxon>
        <taxon>Nocardioidaceae</taxon>
        <taxon>Nocardioides</taxon>
    </lineage>
</organism>
<keyword evidence="1" id="KW-1133">Transmembrane helix</keyword>